<reference evidence="2 3" key="1">
    <citation type="journal article" date="2019" name="Int. J. Syst. Evol. Microbiol.">
        <title>The Global Catalogue of Microorganisms (GCM) 10K type strain sequencing project: providing services to taxonomists for standard genome sequencing and annotation.</title>
        <authorList>
            <consortium name="The Broad Institute Genomics Platform"/>
            <consortium name="The Broad Institute Genome Sequencing Center for Infectious Disease"/>
            <person name="Wu L."/>
            <person name="Ma J."/>
        </authorList>
    </citation>
    <scope>NUCLEOTIDE SEQUENCE [LARGE SCALE GENOMIC DNA]</scope>
    <source>
        <strain evidence="2 3">CGMCC 1.12553</strain>
    </source>
</reference>
<dbReference type="AlphaFoldDB" id="A0ABD5PBE4"/>
<evidence type="ECO:0000256" key="1">
    <source>
        <dbReference type="SAM" id="MobiDB-lite"/>
    </source>
</evidence>
<accession>A0ABD5PBE4</accession>
<dbReference type="Pfam" id="PF24336">
    <property type="entry name" value="DUF7504"/>
    <property type="match status" value="2"/>
</dbReference>
<name>A0ABD5PBE4_9EURY</name>
<proteinExistence type="predicted"/>
<feature type="compositionally biased region" description="Low complexity" evidence="1">
    <location>
        <begin position="108"/>
        <end position="119"/>
    </location>
</feature>
<evidence type="ECO:0000313" key="2">
    <source>
        <dbReference type="EMBL" id="MFC4358196.1"/>
    </source>
</evidence>
<feature type="region of interest" description="Disordered" evidence="1">
    <location>
        <begin position="77"/>
        <end position="152"/>
    </location>
</feature>
<organism evidence="2 3">
    <name type="scientific">Halobium salinum</name>
    <dbReference type="NCBI Taxonomy" id="1364940"/>
    <lineage>
        <taxon>Archaea</taxon>
        <taxon>Methanobacteriati</taxon>
        <taxon>Methanobacteriota</taxon>
        <taxon>Stenosarchaea group</taxon>
        <taxon>Halobacteria</taxon>
        <taxon>Halobacteriales</taxon>
        <taxon>Haloferacaceae</taxon>
        <taxon>Halobium</taxon>
    </lineage>
</organism>
<evidence type="ECO:0000313" key="3">
    <source>
        <dbReference type="Proteomes" id="UP001595921"/>
    </source>
</evidence>
<feature type="compositionally biased region" description="Basic and acidic residues" evidence="1">
    <location>
        <begin position="130"/>
        <end position="143"/>
    </location>
</feature>
<gene>
    <name evidence="2" type="ORF">ACFO0N_09575</name>
</gene>
<comment type="caution">
    <text evidence="2">The sequence shown here is derived from an EMBL/GenBank/DDBJ whole genome shotgun (WGS) entry which is preliminary data.</text>
</comment>
<dbReference type="Proteomes" id="UP001595921">
    <property type="component" value="Unassembled WGS sequence"/>
</dbReference>
<feature type="compositionally biased region" description="Basic and acidic residues" evidence="1">
    <location>
        <begin position="79"/>
        <end position="107"/>
    </location>
</feature>
<sequence>MGVSGGDEGAALAARLRRLKRDGCVLLVTGDVDARARAEATRRLLGDPLQARTRVVILTAPDAEAVETHLPAGVAPDGEAVRVVDRRDSEDLRRATGKAEARGKTETTGKTGKTETTGGRSTAGDTDSESTVRRSGTDGERTGEAGSTAPLRSLSEAVFDELAAVDHAGLTRGELRLCVDSLGSFAPFGGPGGVDMTDTTGAVDESDGVGTSEATGTIRFLRLLTATVRGVRGLGHVHCPVPDDDERVATVAPLFDARIELRRRATLGPEQRWHLPEHGATEWVRI</sequence>
<dbReference type="RefSeq" id="WP_267624175.1">
    <property type="nucleotide sequence ID" value="NZ_JAODIW010000008.1"/>
</dbReference>
<dbReference type="InterPro" id="IPR055927">
    <property type="entry name" value="DUF7504"/>
</dbReference>
<dbReference type="EMBL" id="JBHSDS010000006">
    <property type="protein sequence ID" value="MFC4358196.1"/>
    <property type="molecule type" value="Genomic_DNA"/>
</dbReference>
<protein>
    <submittedName>
        <fullName evidence="2">Uncharacterized protein</fullName>
    </submittedName>
</protein>
<keyword evidence="3" id="KW-1185">Reference proteome</keyword>